<comment type="similarity">
    <text evidence="2">Belongs to the ABC-4 integral membrane protein family. LolC/E subfamily.</text>
</comment>
<name>A0A318KU65_9NEIS</name>
<evidence type="ECO:0000256" key="5">
    <source>
        <dbReference type="ARBA" id="ARBA00022989"/>
    </source>
</evidence>
<comment type="caution">
    <text evidence="10">The sequence shown here is derived from an EMBL/GenBank/DDBJ whole genome shotgun (WGS) entry which is preliminary data.</text>
</comment>
<evidence type="ECO:0000256" key="2">
    <source>
        <dbReference type="ARBA" id="ARBA00005236"/>
    </source>
</evidence>
<dbReference type="InterPro" id="IPR051447">
    <property type="entry name" value="Lipoprotein-release_system"/>
</dbReference>
<dbReference type="RefSeq" id="WP_110390067.1">
    <property type="nucleotide sequence ID" value="NZ_QJKI01000004.1"/>
</dbReference>
<dbReference type="InterPro" id="IPR025857">
    <property type="entry name" value="MacB_PCD"/>
</dbReference>
<dbReference type="InterPro" id="IPR003838">
    <property type="entry name" value="ABC3_permease_C"/>
</dbReference>
<comment type="subcellular location">
    <subcellularLocation>
        <location evidence="1">Cell membrane</location>
        <topology evidence="1">Multi-pass membrane protein</topology>
    </subcellularLocation>
</comment>
<evidence type="ECO:0000256" key="3">
    <source>
        <dbReference type="ARBA" id="ARBA00022475"/>
    </source>
</evidence>
<dbReference type="AlphaFoldDB" id="A0A318KU65"/>
<dbReference type="Pfam" id="PF12704">
    <property type="entry name" value="MacB_PCD"/>
    <property type="match status" value="1"/>
</dbReference>
<feature type="transmembrane region" description="Helical" evidence="7">
    <location>
        <begin position="371"/>
        <end position="392"/>
    </location>
</feature>
<reference evidence="10 11" key="1">
    <citation type="submission" date="2018-05" db="EMBL/GenBank/DDBJ databases">
        <title>Genomic Encyclopedia of Type Strains, Phase IV (KMG-IV): sequencing the most valuable type-strain genomes for metagenomic binning, comparative biology and taxonomic classification.</title>
        <authorList>
            <person name="Goeker M."/>
        </authorList>
    </citation>
    <scope>NUCLEOTIDE SEQUENCE [LARGE SCALE GENOMIC DNA]</scope>
    <source>
        <strain evidence="10 11">DSM 29661</strain>
    </source>
</reference>
<evidence type="ECO:0000313" key="10">
    <source>
        <dbReference type="EMBL" id="PXX80378.1"/>
    </source>
</evidence>
<dbReference type="Proteomes" id="UP000247555">
    <property type="component" value="Unassembled WGS sequence"/>
</dbReference>
<gene>
    <name evidence="10" type="ORF">DFR34_104157</name>
</gene>
<evidence type="ECO:0000256" key="7">
    <source>
        <dbReference type="SAM" id="Phobius"/>
    </source>
</evidence>
<evidence type="ECO:0000313" key="11">
    <source>
        <dbReference type="Proteomes" id="UP000247555"/>
    </source>
</evidence>
<proteinExistence type="inferred from homology"/>
<dbReference type="OrthoDB" id="9770036at2"/>
<evidence type="ECO:0000256" key="6">
    <source>
        <dbReference type="ARBA" id="ARBA00023136"/>
    </source>
</evidence>
<accession>A0A318KU65</accession>
<feature type="domain" description="ABC3 transporter permease C-terminal" evidence="8">
    <location>
        <begin position="282"/>
        <end position="399"/>
    </location>
</feature>
<keyword evidence="10" id="KW-0449">Lipoprotein</keyword>
<dbReference type="GO" id="GO:0098797">
    <property type="term" value="C:plasma membrane protein complex"/>
    <property type="evidence" value="ECO:0007669"/>
    <property type="project" value="TreeGrafter"/>
</dbReference>
<dbReference type="PANTHER" id="PTHR30489">
    <property type="entry name" value="LIPOPROTEIN-RELEASING SYSTEM TRANSMEMBRANE PROTEIN LOLE"/>
    <property type="match status" value="1"/>
</dbReference>
<evidence type="ECO:0000259" key="8">
    <source>
        <dbReference type="Pfam" id="PF02687"/>
    </source>
</evidence>
<dbReference type="PANTHER" id="PTHR30489:SF0">
    <property type="entry name" value="LIPOPROTEIN-RELEASING SYSTEM TRANSMEMBRANE PROTEIN LOLE"/>
    <property type="match status" value="1"/>
</dbReference>
<sequence>MSFIWTVAWRLLREGRFQTALILGGVTIGVGVIVYITAIVNGLQANIIDRTLSSQAHVVLRPADRLNQAALSAPDGVTPLADVRKRTQRENTIANWTPLLHEIRAHPRVTASAVMASGPGVAQQGGVRKSVSLMGIELDDYQTVVRLDNKLRSGQLQLAAGEALIGVELAADLGLSPGSRLRLQSASGEQISVRVAATLDFGLKDLNRRWVLMPLRDAQNLLGYRLDITEIYVRTDQLFEAETLAGQLSASTGLTADSWQASNGQLVTALKSQRASSTMIRVFVTFAVALGIASVLVVSVVQRQREIGILRAMGTPAWRILGVFLLQGGIVGLVGALFGTGLGAGLALGFTQIARTEDGGPLFPVVLDSELFISTALIAFVVGLLSALMPALRAARLDPVEAIRG</sequence>
<keyword evidence="6 7" id="KW-0472">Membrane</keyword>
<feature type="domain" description="MacB-like periplasmic core" evidence="9">
    <location>
        <begin position="19"/>
        <end position="248"/>
    </location>
</feature>
<evidence type="ECO:0000256" key="4">
    <source>
        <dbReference type="ARBA" id="ARBA00022692"/>
    </source>
</evidence>
<feature type="transmembrane region" description="Helical" evidence="7">
    <location>
        <begin position="321"/>
        <end position="351"/>
    </location>
</feature>
<keyword evidence="3" id="KW-1003">Cell membrane</keyword>
<feature type="transmembrane region" description="Helical" evidence="7">
    <location>
        <begin position="279"/>
        <end position="301"/>
    </location>
</feature>
<keyword evidence="4 7" id="KW-0812">Transmembrane</keyword>
<dbReference type="EMBL" id="QJKI01000004">
    <property type="protein sequence ID" value="PXX80378.1"/>
    <property type="molecule type" value="Genomic_DNA"/>
</dbReference>
<organism evidence="10 11">
    <name type="scientific">Rivihabitans pingtungensis</name>
    <dbReference type="NCBI Taxonomy" id="1054498"/>
    <lineage>
        <taxon>Bacteria</taxon>
        <taxon>Pseudomonadati</taxon>
        <taxon>Pseudomonadota</taxon>
        <taxon>Betaproteobacteria</taxon>
        <taxon>Neisseriales</taxon>
        <taxon>Aquaspirillaceae</taxon>
        <taxon>Rivihabitans</taxon>
    </lineage>
</organism>
<dbReference type="GO" id="GO:0044874">
    <property type="term" value="P:lipoprotein localization to outer membrane"/>
    <property type="evidence" value="ECO:0007669"/>
    <property type="project" value="TreeGrafter"/>
</dbReference>
<evidence type="ECO:0000256" key="1">
    <source>
        <dbReference type="ARBA" id="ARBA00004651"/>
    </source>
</evidence>
<keyword evidence="5 7" id="KW-1133">Transmembrane helix</keyword>
<feature type="transmembrane region" description="Helical" evidence="7">
    <location>
        <begin position="20"/>
        <end position="43"/>
    </location>
</feature>
<dbReference type="Pfam" id="PF02687">
    <property type="entry name" value="FtsX"/>
    <property type="match status" value="1"/>
</dbReference>
<keyword evidence="11" id="KW-1185">Reference proteome</keyword>
<protein>
    <submittedName>
        <fullName evidence="10">Lipoprotein-releasing system permease protein</fullName>
    </submittedName>
</protein>
<evidence type="ECO:0000259" key="9">
    <source>
        <dbReference type="Pfam" id="PF12704"/>
    </source>
</evidence>